<dbReference type="RefSeq" id="WP_051488978.1">
    <property type="nucleotide sequence ID" value="NZ_APVL01000027.1"/>
</dbReference>
<protein>
    <submittedName>
        <fullName evidence="2">Phage pre-neck appendage-like protein</fullName>
    </submittedName>
</protein>
<dbReference type="Proteomes" id="UP000019270">
    <property type="component" value="Unassembled WGS sequence"/>
</dbReference>
<evidence type="ECO:0000313" key="2">
    <source>
        <dbReference type="EMBL" id="EWG08907.1"/>
    </source>
</evidence>
<organism evidence="2 3">
    <name type="scientific">Cytobacillus firmus DS1</name>
    <dbReference type="NCBI Taxonomy" id="1307436"/>
    <lineage>
        <taxon>Bacteria</taxon>
        <taxon>Bacillati</taxon>
        <taxon>Bacillota</taxon>
        <taxon>Bacilli</taxon>
        <taxon>Bacillales</taxon>
        <taxon>Bacillaceae</taxon>
        <taxon>Cytobacillus</taxon>
    </lineage>
</organism>
<feature type="compositionally biased region" description="Polar residues" evidence="1">
    <location>
        <begin position="211"/>
        <end position="226"/>
    </location>
</feature>
<reference evidence="2 3" key="2">
    <citation type="journal article" date="2016" name="Sci. Rep.">
        <title>A novel serine protease, Sep1, from Bacillus firmus DS-1 has nematicidal activity and degrades multiple intestinal-associated nematode proteins.</title>
        <authorList>
            <person name="Geng C."/>
            <person name="Nie X."/>
            <person name="Tang Z."/>
            <person name="Zhang Y."/>
            <person name="Lin J."/>
            <person name="Sun M."/>
            <person name="Peng D."/>
        </authorList>
    </citation>
    <scope>NUCLEOTIDE SEQUENCE [LARGE SCALE GENOMIC DNA]</scope>
    <source>
        <strain evidence="2 3">DS1</strain>
    </source>
</reference>
<evidence type="ECO:0000313" key="3">
    <source>
        <dbReference type="Proteomes" id="UP000019270"/>
    </source>
</evidence>
<proteinExistence type="predicted"/>
<feature type="region of interest" description="Disordered" evidence="1">
    <location>
        <begin position="310"/>
        <end position="334"/>
    </location>
</feature>
<feature type="region of interest" description="Disordered" evidence="1">
    <location>
        <begin position="147"/>
        <end position="226"/>
    </location>
</feature>
<reference evidence="3" key="1">
    <citation type="submission" date="2013-03" db="EMBL/GenBank/DDBJ databases">
        <title>Draft genome sequence of Bacillus firmus DS1.</title>
        <authorList>
            <person name="Peng D."/>
            <person name="Zhu L."/>
            <person name="Sun M."/>
        </authorList>
    </citation>
    <scope>NUCLEOTIDE SEQUENCE [LARGE SCALE GENOMIC DNA]</scope>
    <source>
        <strain evidence="3">DS1</strain>
    </source>
</reference>
<evidence type="ECO:0000256" key="1">
    <source>
        <dbReference type="SAM" id="MobiDB-lite"/>
    </source>
</evidence>
<dbReference type="OrthoDB" id="2944087at2"/>
<sequence>METINKQIISVDLKKSTMIPLPQFIQNDTNILEVHVKDNGDEADFTNIGKVVVNYKRPDKLVISRLLSASNNLVTYEIGLQEMEVAGHAEVELQFFSADALQRISTKRFKVFMYESIGTDNIFEDSGDLTILQELFVEVEDLNNRMELAESDRESAETTRVNAESARTAAESDRSTAEAGRVSAEQARITAETARQNQESTRQTNEDVRVSQENARNAAEQSRQTNTQNAIDNAVAATNNANQAADNANSIANTLIHRGEYDPLVTYVPRNVVSYFGSGYMNIAESTGIDPTNSTNWLMVSSKGDQGIQGIQGEPGPKGEPGTGNVNSVNGKYGPDIELNASDVGAISATEKGAPNGVPTLDENGKVPADQIDSSGYAPQTEFAQLQDDVTRHQADDVKHITAAERTSWNAKETPDGARIKVEQTDFKTYKSGKDSNGIFTTVEYKRSDESLAIKSVLSGGTSPNYTTRTITYYDLDGTTVQKTTTFTLSYDADGDLISEV</sequence>
<dbReference type="PATRIC" id="fig|1307436.3.peg.4718"/>
<accession>W7L1A8</accession>
<feature type="compositionally biased region" description="Basic and acidic residues" evidence="1">
    <location>
        <begin position="147"/>
        <end position="157"/>
    </location>
</feature>
<name>W7L1A8_CYTFI</name>
<dbReference type="EMBL" id="APVL01000027">
    <property type="protein sequence ID" value="EWG08907.1"/>
    <property type="molecule type" value="Genomic_DNA"/>
</dbReference>
<dbReference type="eggNOG" id="ENOG50338RT">
    <property type="taxonomic scope" value="Bacteria"/>
</dbReference>
<dbReference type="AlphaFoldDB" id="W7L1A8"/>
<comment type="caution">
    <text evidence="2">The sequence shown here is derived from an EMBL/GenBank/DDBJ whole genome shotgun (WGS) entry which is preliminary data.</text>
</comment>
<gene>
    <name evidence="2" type="ORF">PBF_22123</name>
</gene>
<feature type="compositionally biased region" description="Polar residues" evidence="1">
    <location>
        <begin position="193"/>
        <end position="203"/>
    </location>
</feature>